<dbReference type="EC" id="5.2.1.8" evidence="4"/>
<dbReference type="GO" id="GO:0003755">
    <property type="term" value="F:peptidyl-prolyl cis-trans isomerase activity"/>
    <property type="evidence" value="ECO:0007669"/>
    <property type="project" value="UniProtKB-EC"/>
</dbReference>
<feature type="signal peptide" evidence="2">
    <location>
        <begin position="1"/>
        <end position="18"/>
    </location>
</feature>
<dbReference type="EMBL" id="JBHULM010000009">
    <property type="protein sequence ID" value="MFD2542075.1"/>
    <property type="molecule type" value="Genomic_DNA"/>
</dbReference>
<reference evidence="5" key="1">
    <citation type="journal article" date="2019" name="Int. J. Syst. Evol. Microbiol.">
        <title>The Global Catalogue of Microorganisms (GCM) 10K type strain sequencing project: providing services to taxonomists for standard genome sequencing and annotation.</title>
        <authorList>
            <consortium name="The Broad Institute Genomics Platform"/>
            <consortium name="The Broad Institute Genome Sequencing Center for Infectious Disease"/>
            <person name="Wu L."/>
            <person name="Ma J."/>
        </authorList>
    </citation>
    <scope>NUCLEOTIDE SEQUENCE [LARGE SCALE GENOMIC DNA]</scope>
    <source>
        <strain evidence="5">KCTC 42808</strain>
    </source>
</reference>
<dbReference type="Pfam" id="PF00639">
    <property type="entry name" value="Rotamase"/>
    <property type="match status" value="2"/>
</dbReference>
<keyword evidence="2" id="KW-0732">Signal</keyword>
<evidence type="ECO:0000313" key="4">
    <source>
        <dbReference type="EMBL" id="MFD2542075.1"/>
    </source>
</evidence>
<dbReference type="InterPro" id="IPR050245">
    <property type="entry name" value="PrsA_foldase"/>
</dbReference>
<dbReference type="SUPFAM" id="SSF54534">
    <property type="entry name" value="FKBP-like"/>
    <property type="match status" value="2"/>
</dbReference>
<protein>
    <submittedName>
        <fullName evidence="4">Peptidylprolyl isomerase</fullName>
        <ecNumber evidence="4">5.2.1.8</ecNumber>
    </submittedName>
</protein>
<accession>A0ABW5K2E3</accession>
<dbReference type="Proteomes" id="UP001597467">
    <property type="component" value="Unassembled WGS sequence"/>
</dbReference>
<evidence type="ECO:0000259" key="3">
    <source>
        <dbReference type="PROSITE" id="PS50198"/>
    </source>
</evidence>
<dbReference type="PANTHER" id="PTHR47245:SF2">
    <property type="entry name" value="PEPTIDYL-PROLYL CIS-TRANS ISOMERASE HP_0175-RELATED"/>
    <property type="match status" value="1"/>
</dbReference>
<dbReference type="PANTHER" id="PTHR47245">
    <property type="entry name" value="PEPTIDYLPROLYL ISOMERASE"/>
    <property type="match status" value="1"/>
</dbReference>
<sequence>MRLFTILFFLVVSLKLSAQNNSKEVLFTVDEDPVYASEFIRVFNKNLDLVKDESQKDIDAYLKLFVGYKLKLKEAKTLGLDTVPKYKRELSNYRSQLAKNYLSDNKVTDALVEEAYERISNEVDASHILIRLDENANPSDTLKVYNKLVELRERVLKEGFTTVQKEVHDGKEVYAEDLGYFSGFKMVYPFETVAFNTEIGTVSMPFKTQFGYHIVYVKDKRKSRGKREIAHIMVNLNQADAESRIQDIYKKIEQGEDFESLAKHFSEDKSTANKGGKLSPFSSGELRSKEFEDQAFAIENEGDYTKPFKSNFGWHIVKLIHKIETAPFEDMKASLEAKVLRDSRSKLISNSRINELKQRYAITNVDEDLNYFTSILNATYYISKWHTPEGFKPEKAFVKIEDQQFTYQDFANFLIKNQRRNANKLPFNEIVTKAYQTFLEKQLLAYQEAHLEFENPDFANILSEYRDGLLLFDLMENEIWKAAIKDTLAVQEYYNNNKENYFFKERVDAVVASSAKKKDISKVAKLLKKGKTIDQIKSIVNTKDQVNVLFTKGIMDGEHQVLPDDFLFQEGVSEIYKHNDAYVVAQVNNVLPKTYKTYEEAKGKVASDFQDAKEKKWLIDLENKYQVKINQEVLNSVKSKLNN</sequence>
<dbReference type="InterPro" id="IPR046357">
    <property type="entry name" value="PPIase_dom_sf"/>
</dbReference>
<feature type="domain" description="PpiC" evidence="3">
    <location>
        <begin position="224"/>
        <end position="321"/>
    </location>
</feature>
<name>A0ABW5K2E3_9FLAO</name>
<organism evidence="4 5">
    <name type="scientific">Lacinutrix gracilariae</name>
    <dbReference type="NCBI Taxonomy" id="1747198"/>
    <lineage>
        <taxon>Bacteria</taxon>
        <taxon>Pseudomonadati</taxon>
        <taxon>Bacteroidota</taxon>
        <taxon>Flavobacteriia</taxon>
        <taxon>Flavobacteriales</taxon>
        <taxon>Flavobacteriaceae</taxon>
        <taxon>Lacinutrix</taxon>
    </lineage>
</organism>
<evidence type="ECO:0000256" key="1">
    <source>
        <dbReference type="PROSITE-ProRule" id="PRU00278"/>
    </source>
</evidence>
<evidence type="ECO:0000256" key="2">
    <source>
        <dbReference type="SAM" id="SignalP"/>
    </source>
</evidence>
<proteinExistence type="predicted"/>
<dbReference type="PROSITE" id="PS50198">
    <property type="entry name" value="PPIC_PPIASE_2"/>
    <property type="match status" value="2"/>
</dbReference>
<dbReference type="PROSITE" id="PS01096">
    <property type="entry name" value="PPIC_PPIASE_1"/>
    <property type="match status" value="1"/>
</dbReference>
<keyword evidence="5" id="KW-1185">Reference proteome</keyword>
<dbReference type="InterPro" id="IPR023058">
    <property type="entry name" value="PPIase_PpiC_CS"/>
</dbReference>
<dbReference type="InterPro" id="IPR027304">
    <property type="entry name" value="Trigger_fact/SurA_dom_sf"/>
</dbReference>
<dbReference type="InterPro" id="IPR000297">
    <property type="entry name" value="PPIase_PpiC"/>
</dbReference>
<keyword evidence="1 4" id="KW-0413">Isomerase</keyword>
<feature type="chain" id="PRO_5045143948" evidence="2">
    <location>
        <begin position="19"/>
        <end position="643"/>
    </location>
</feature>
<gene>
    <name evidence="4" type="ORF">ACFSSB_07045</name>
</gene>
<dbReference type="Gene3D" id="3.10.50.40">
    <property type="match status" value="2"/>
</dbReference>
<comment type="caution">
    <text evidence="4">The sequence shown here is derived from an EMBL/GenBank/DDBJ whole genome shotgun (WGS) entry which is preliminary data.</text>
</comment>
<dbReference type="Pfam" id="PF13145">
    <property type="entry name" value="Rotamase_2"/>
    <property type="match status" value="1"/>
</dbReference>
<feature type="domain" description="PpiC" evidence="3">
    <location>
        <begin position="120"/>
        <end position="219"/>
    </location>
</feature>
<dbReference type="SUPFAM" id="SSF109998">
    <property type="entry name" value="Triger factor/SurA peptide-binding domain-like"/>
    <property type="match status" value="1"/>
</dbReference>
<evidence type="ECO:0000313" key="5">
    <source>
        <dbReference type="Proteomes" id="UP001597467"/>
    </source>
</evidence>
<keyword evidence="1" id="KW-0697">Rotamase</keyword>
<dbReference type="RefSeq" id="WP_379902473.1">
    <property type="nucleotide sequence ID" value="NZ_JBHULM010000009.1"/>
</dbReference>